<dbReference type="SUPFAM" id="SSF69572">
    <property type="entry name" value="Activating enzymes of the ubiquitin-like proteins"/>
    <property type="match status" value="1"/>
</dbReference>
<evidence type="ECO:0000259" key="2">
    <source>
        <dbReference type="Pfam" id="PF00899"/>
    </source>
</evidence>
<accession>A0A9D1RH75</accession>
<evidence type="ECO:0000313" key="3">
    <source>
        <dbReference type="EMBL" id="HIW87053.1"/>
    </source>
</evidence>
<sequence length="237" mass="26679">MLSDREKTRYARQISLQDFGIEGQEKLKDSKVLIVGLGGLGSIEGLYLAAAGAGTIGLIDGDRISLSNLQRQILYREVQEGMPKASTAKENLMQLNSNCRFQTYDFFLNRDNAEDIIRNYDMVMDASDNFATRYLINDACFKLRKAFVYCSISDMTAQICLFDFKVSDRSYRDLFPEDMHREDETFQNNAVIGVLPAIAGSICVNEAIKHITGMGNTLLNRLLTFDLSTNDFAVFDL</sequence>
<dbReference type="GO" id="GO:0005829">
    <property type="term" value="C:cytosol"/>
    <property type="evidence" value="ECO:0007669"/>
    <property type="project" value="TreeGrafter"/>
</dbReference>
<gene>
    <name evidence="3" type="ORF">IAC47_02115</name>
</gene>
<reference evidence="3" key="2">
    <citation type="submission" date="2021-04" db="EMBL/GenBank/DDBJ databases">
        <authorList>
            <person name="Gilroy R."/>
        </authorList>
    </citation>
    <scope>NUCLEOTIDE SEQUENCE</scope>
    <source>
        <strain evidence="3">Gambia16-930</strain>
    </source>
</reference>
<dbReference type="Proteomes" id="UP000824267">
    <property type="component" value="Unassembled WGS sequence"/>
</dbReference>
<dbReference type="InterPro" id="IPR000594">
    <property type="entry name" value="ThiF_NAD_FAD-bd"/>
</dbReference>
<evidence type="ECO:0000256" key="1">
    <source>
        <dbReference type="ARBA" id="ARBA00009919"/>
    </source>
</evidence>
<comment type="similarity">
    <text evidence="1">Belongs to the HesA/MoeB/ThiF family.</text>
</comment>
<dbReference type="CDD" id="cd00757">
    <property type="entry name" value="ThiF_MoeB_HesA_family"/>
    <property type="match status" value="1"/>
</dbReference>
<dbReference type="FunFam" id="3.40.50.720:FF:000080">
    <property type="entry name" value="Thiazole biosynthesis adenylyltransferase ThiF"/>
    <property type="match status" value="1"/>
</dbReference>
<dbReference type="AlphaFoldDB" id="A0A9D1RH75"/>
<dbReference type="GO" id="GO:0008641">
    <property type="term" value="F:ubiquitin-like modifier activating enzyme activity"/>
    <property type="evidence" value="ECO:0007669"/>
    <property type="project" value="InterPro"/>
</dbReference>
<comment type="caution">
    <text evidence="3">The sequence shown here is derived from an EMBL/GenBank/DDBJ whole genome shotgun (WGS) entry which is preliminary data.</text>
</comment>
<feature type="domain" description="THIF-type NAD/FAD binding fold" evidence="2">
    <location>
        <begin position="10"/>
        <end position="235"/>
    </location>
</feature>
<protein>
    <submittedName>
        <fullName evidence="3">HesA/MoeB/ThiF family protein</fullName>
    </submittedName>
</protein>
<dbReference type="Pfam" id="PF00899">
    <property type="entry name" value="ThiF"/>
    <property type="match status" value="1"/>
</dbReference>
<dbReference type="InterPro" id="IPR035985">
    <property type="entry name" value="Ubiquitin-activating_enz"/>
</dbReference>
<evidence type="ECO:0000313" key="4">
    <source>
        <dbReference type="Proteomes" id="UP000824267"/>
    </source>
</evidence>
<dbReference type="GO" id="GO:0016779">
    <property type="term" value="F:nucleotidyltransferase activity"/>
    <property type="evidence" value="ECO:0007669"/>
    <property type="project" value="TreeGrafter"/>
</dbReference>
<name>A0A9D1RH75_9BACT</name>
<dbReference type="Gene3D" id="3.40.50.720">
    <property type="entry name" value="NAD(P)-binding Rossmann-like Domain"/>
    <property type="match status" value="1"/>
</dbReference>
<organism evidence="3 4">
    <name type="scientific">Candidatus Onthomorpha intestinigallinarum</name>
    <dbReference type="NCBI Taxonomy" id="2840880"/>
    <lineage>
        <taxon>Bacteria</taxon>
        <taxon>Pseudomonadati</taxon>
        <taxon>Bacteroidota</taxon>
        <taxon>Bacteroidia</taxon>
        <taxon>Bacteroidales</taxon>
        <taxon>Candidatus Onthomorpha</taxon>
    </lineage>
</organism>
<dbReference type="PANTHER" id="PTHR10953:SF102">
    <property type="entry name" value="ADENYLYLTRANSFERASE AND SULFURTRANSFERASE MOCS3"/>
    <property type="match status" value="1"/>
</dbReference>
<reference evidence="3" key="1">
    <citation type="journal article" date="2021" name="PeerJ">
        <title>Extensive microbial diversity within the chicken gut microbiome revealed by metagenomics and culture.</title>
        <authorList>
            <person name="Gilroy R."/>
            <person name="Ravi A."/>
            <person name="Getino M."/>
            <person name="Pursley I."/>
            <person name="Horton D.L."/>
            <person name="Alikhan N.F."/>
            <person name="Baker D."/>
            <person name="Gharbi K."/>
            <person name="Hall N."/>
            <person name="Watson M."/>
            <person name="Adriaenssens E.M."/>
            <person name="Foster-Nyarko E."/>
            <person name="Jarju S."/>
            <person name="Secka A."/>
            <person name="Antonio M."/>
            <person name="Oren A."/>
            <person name="Chaudhuri R.R."/>
            <person name="La Ragione R."/>
            <person name="Hildebrand F."/>
            <person name="Pallen M.J."/>
        </authorList>
    </citation>
    <scope>NUCLEOTIDE SEQUENCE</scope>
    <source>
        <strain evidence="3">Gambia16-930</strain>
    </source>
</reference>
<dbReference type="InterPro" id="IPR045886">
    <property type="entry name" value="ThiF/MoeB/HesA"/>
</dbReference>
<dbReference type="PANTHER" id="PTHR10953">
    <property type="entry name" value="UBIQUITIN-ACTIVATING ENZYME E1"/>
    <property type="match status" value="1"/>
</dbReference>
<dbReference type="GO" id="GO:0008146">
    <property type="term" value="F:sulfotransferase activity"/>
    <property type="evidence" value="ECO:0007669"/>
    <property type="project" value="TreeGrafter"/>
</dbReference>
<dbReference type="GO" id="GO:0004792">
    <property type="term" value="F:thiosulfate-cyanide sulfurtransferase activity"/>
    <property type="evidence" value="ECO:0007669"/>
    <property type="project" value="TreeGrafter"/>
</dbReference>
<proteinExistence type="inferred from homology"/>
<dbReference type="EMBL" id="DXGG01000071">
    <property type="protein sequence ID" value="HIW87053.1"/>
    <property type="molecule type" value="Genomic_DNA"/>
</dbReference>